<sequence>MKHIVILGGGFAGINLVNYPPLNDLTVCLKWGLQKSKDFLFYC</sequence>
<reference evidence="1 2" key="1">
    <citation type="submission" date="2024-01" db="EMBL/GenBank/DDBJ databases">
        <title>Seven novel Bacillus-like species.</title>
        <authorList>
            <person name="Liu G."/>
        </authorList>
    </citation>
    <scope>NUCLEOTIDE SEQUENCE [LARGE SCALE GENOMIC DNA]</scope>
    <source>
        <strain evidence="1 2">FJAT-51639</strain>
    </source>
</reference>
<protein>
    <recommendedName>
        <fullName evidence="3">NAD(P)/FAD-dependent oxidoreductase</fullName>
    </recommendedName>
</protein>
<gene>
    <name evidence="1" type="ORF">WAZ07_14195</name>
</gene>
<organism evidence="1 2">
    <name type="scientific">Bacillus bruguierae</name>
    <dbReference type="NCBI Taxonomy" id="3127667"/>
    <lineage>
        <taxon>Bacteria</taxon>
        <taxon>Bacillati</taxon>
        <taxon>Bacillota</taxon>
        <taxon>Bacilli</taxon>
        <taxon>Bacillales</taxon>
        <taxon>Bacillaceae</taxon>
        <taxon>Bacillus</taxon>
    </lineage>
</organism>
<proteinExistence type="predicted"/>
<dbReference type="Proteomes" id="UP001372526">
    <property type="component" value="Unassembled WGS sequence"/>
</dbReference>
<comment type="caution">
    <text evidence="1">The sequence shown here is derived from an EMBL/GenBank/DDBJ whole genome shotgun (WGS) entry which is preliminary data.</text>
</comment>
<accession>A0ABU8FID3</accession>
<evidence type="ECO:0000313" key="2">
    <source>
        <dbReference type="Proteomes" id="UP001372526"/>
    </source>
</evidence>
<dbReference type="RefSeq" id="WP_336472983.1">
    <property type="nucleotide sequence ID" value="NZ_JBAWSX010000008.1"/>
</dbReference>
<evidence type="ECO:0008006" key="3">
    <source>
        <dbReference type="Google" id="ProtNLM"/>
    </source>
</evidence>
<name>A0ABU8FID3_9BACI</name>
<keyword evidence="2" id="KW-1185">Reference proteome</keyword>
<evidence type="ECO:0000313" key="1">
    <source>
        <dbReference type="EMBL" id="MEI4802449.1"/>
    </source>
</evidence>
<dbReference type="EMBL" id="JBAWSX010000008">
    <property type="protein sequence ID" value="MEI4802449.1"/>
    <property type="molecule type" value="Genomic_DNA"/>
</dbReference>